<proteinExistence type="predicted"/>
<dbReference type="Proteomes" id="UP000249061">
    <property type="component" value="Unassembled WGS sequence"/>
</dbReference>
<reference evidence="1 2" key="1">
    <citation type="submission" date="2017-08" db="EMBL/GenBank/DDBJ databases">
        <title>Infants hospitalized years apart are colonized by the same room-sourced microbial strains.</title>
        <authorList>
            <person name="Brooks B."/>
            <person name="Olm M.R."/>
            <person name="Firek B.A."/>
            <person name="Baker R."/>
            <person name="Thomas B.C."/>
            <person name="Morowitz M.J."/>
            <person name="Banfield J.F."/>
        </authorList>
    </citation>
    <scope>NUCLEOTIDE SEQUENCE [LARGE SCALE GENOMIC DNA]</scope>
    <source>
        <strain evidence="1">S2_003_000_R2_14</strain>
    </source>
</reference>
<evidence type="ECO:0000313" key="1">
    <source>
        <dbReference type="EMBL" id="PZR18426.1"/>
    </source>
</evidence>
<accession>A0A2W5U1R5</accession>
<protein>
    <submittedName>
        <fullName evidence="1">Uncharacterized protein</fullName>
    </submittedName>
</protein>
<evidence type="ECO:0000313" key="2">
    <source>
        <dbReference type="Proteomes" id="UP000249061"/>
    </source>
</evidence>
<comment type="caution">
    <text evidence="1">The sequence shown here is derived from an EMBL/GenBank/DDBJ whole genome shotgun (WGS) entry which is preliminary data.</text>
</comment>
<name>A0A2W5U1R5_9BACT</name>
<gene>
    <name evidence="1" type="ORF">DI536_00660</name>
</gene>
<dbReference type="EMBL" id="QFQP01000001">
    <property type="protein sequence ID" value="PZR18426.1"/>
    <property type="molecule type" value="Genomic_DNA"/>
</dbReference>
<organism evidence="1 2">
    <name type="scientific">Archangium gephyra</name>
    <dbReference type="NCBI Taxonomy" id="48"/>
    <lineage>
        <taxon>Bacteria</taxon>
        <taxon>Pseudomonadati</taxon>
        <taxon>Myxococcota</taxon>
        <taxon>Myxococcia</taxon>
        <taxon>Myxococcales</taxon>
        <taxon>Cystobacterineae</taxon>
        <taxon>Archangiaceae</taxon>
        <taxon>Archangium</taxon>
    </lineage>
</organism>
<sequence length="1422" mass="152411">MKRALMVIAVTLAGCSDTGTSPPPPKAKLNTALTVASQSGCRLDDDCVDGTFCFQSACVAECDDDTGCPSGSRCSARARCEAGSTPDAGVDAPALAEDVGGISITGWPADNVLRVGPAAPFVELRLTTSAPVPGGRLLYSVQLQHGARTVARAEGSTAFALAIPTGAAGGDAPTTQVLELVTPMERRTLFLVPARPRAGRYTGTFTPPVFGGAGLPLEFALETEPADVFSLDDAQRAWLWLPATPDALVSLAGADVTTTWVRRPLTWDADIDAWVALFAEDIAPSRYFGADRFPRSSRAVRVEISQEDDGTLTGAIADRWRGLFDQRNADGVRTAGVATVSGSFRVSRVAARPPGTTVRDGLFMPTQPPQQPRPSLAQCTDAVFAVAPAAGQPDGPCKDIGNASTFANAEPSRRATCALGAAGKVLSGQTVGKLLNALLDPSVPDPQGLDFKSFIEACASDSNPLCKPTPELLCVRALVASASLDVDPASADVERLSEAYDATTREAFLGRQLAAFQVDTQTRLKWLQASEAPAFLASTLRDYNMEILSSWRGKVLDAHLAGVDGQLDAAGLAVLTRAPTNPVAISNRQALLLDLSNSWRASMDALVLLTTRWNVLLQDASSRAAAAQEIRVTAQRLYVTAAILQELAREAGAGYLASSFGAGFSVLLKELNRLALPFDVLLFARDAEVVTSRSVDPGMTGRSLLSEREALARAAVRDAAASIDVVLAEAQQTAIDQVALEARYEDQLLSLRNELISLCGLPAGCTAAEIGNVPECAVATAAGRCGFIVNRDGTGTATPASSEAGGALLELQAAALATQEAEARLSAQVSQANLLGATADAFARKVLSWDQQRRAVNTEVNALLAEIAVLNNERIDLAVADVRAQQNVRQAAYARQEANIATWDKIRADGIESDLKKMQNINALNITSAALNLTADRTDDMAEILRDALPEQIGTTLDPSFTIRLGVRFPAWIASSALLVTSNVLEATASSMRVDLEHAQALREAQLTNLEQLPDLDSLATEADLSEFEKNIEVANLTNEKQINALKALLDGLRRNLGLDLAHDRDLQQLSDRRDAWRLALVDVFRLQYGVQQAMVTARQREVAYYEVVQRAQLLEGRYRSLSARFSNLESLLGSPDVVFSFANRMSRAESRMDRARRALEDWLVALEYYAVRPFVDQRLAILLARNPAQLEAIANEFLRLQRACGGPVTIETVELSLRDDVLGMNFETTASASERFRALMARAQRPVNRNTPLSAGVTVGARLDQGDVWSANFPLDLERFANLGRTCNAKLESVAVQLVGEGFSGQPVVSVLHDGNGQLRSCQPGINTLVQALGPNTTSFADVTPFKTPGRAVAPIASVNGFGPMQTWNTTLEGQPLAAGYTVLIDLTHPSNVAQPWDRLDDVRLQFRYSYQDVFPERQCQ</sequence>
<dbReference type="PROSITE" id="PS51257">
    <property type="entry name" value="PROKAR_LIPOPROTEIN"/>
    <property type="match status" value="1"/>
</dbReference>